<organism evidence="2 3">
    <name type="scientific">Colletotrichum zoysiae</name>
    <dbReference type="NCBI Taxonomy" id="1216348"/>
    <lineage>
        <taxon>Eukaryota</taxon>
        <taxon>Fungi</taxon>
        <taxon>Dikarya</taxon>
        <taxon>Ascomycota</taxon>
        <taxon>Pezizomycotina</taxon>
        <taxon>Sordariomycetes</taxon>
        <taxon>Hypocreomycetidae</taxon>
        <taxon>Glomerellales</taxon>
        <taxon>Glomerellaceae</taxon>
        <taxon>Colletotrichum</taxon>
        <taxon>Colletotrichum graminicola species complex</taxon>
    </lineage>
</organism>
<sequence length="101" mass="11660">MAYEDGRDEETCHHRTRTGIEFVPFLLFFSNFVFCFLTPIQEQRISGHHGRIGRHGYIYNDSCYYKITRINRTPPPSPLPLISSFLFFMAFAPVPSVGLSV</sequence>
<accession>A0AAD9H8X9</accession>
<keyword evidence="1" id="KW-0812">Transmembrane</keyword>
<feature type="transmembrane region" description="Helical" evidence="1">
    <location>
        <begin position="79"/>
        <end position="99"/>
    </location>
</feature>
<dbReference type="EMBL" id="MU842996">
    <property type="protein sequence ID" value="KAK2023542.1"/>
    <property type="molecule type" value="Genomic_DNA"/>
</dbReference>
<evidence type="ECO:0000256" key="1">
    <source>
        <dbReference type="SAM" id="Phobius"/>
    </source>
</evidence>
<keyword evidence="1" id="KW-0472">Membrane</keyword>
<evidence type="ECO:0000313" key="3">
    <source>
        <dbReference type="Proteomes" id="UP001232148"/>
    </source>
</evidence>
<gene>
    <name evidence="2" type="ORF">LX32DRAFT_136797</name>
</gene>
<dbReference type="AlphaFoldDB" id="A0AAD9H8X9"/>
<evidence type="ECO:0000313" key="2">
    <source>
        <dbReference type="EMBL" id="KAK2023542.1"/>
    </source>
</evidence>
<protein>
    <submittedName>
        <fullName evidence="2">Uncharacterized protein</fullName>
    </submittedName>
</protein>
<proteinExistence type="predicted"/>
<reference evidence="2" key="1">
    <citation type="submission" date="2021-06" db="EMBL/GenBank/DDBJ databases">
        <title>Comparative genomics, transcriptomics and evolutionary studies reveal genomic signatures of adaptation to plant cell wall in hemibiotrophic fungi.</title>
        <authorList>
            <consortium name="DOE Joint Genome Institute"/>
            <person name="Baroncelli R."/>
            <person name="Diaz J.F."/>
            <person name="Benocci T."/>
            <person name="Peng M."/>
            <person name="Battaglia E."/>
            <person name="Haridas S."/>
            <person name="Andreopoulos W."/>
            <person name="Labutti K."/>
            <person name="Pangilinan J."/>
            <person name="Floch G.L."/>
            <person name="Makela M.R."/>
            <person name="Henrissat B."/>
            <person name="Grigoriev I.V."/>
            <person name="Crouch J.A."/>
            <person name="De Vries R.P."/>
            <person name="Sukno S.A."/>
            <person name="Thon M.R."/>
        </authorList>
    </citation>
    <scope>NUCLEOTIDE SEQUENCE</scope>
    <source>
        <strain evidence="2">MAFF235873</strain>
    </source>
</reference>
<name>A0AAD9H8X9_9PEZI</name>
<keyword evidence="3" id="KW-1185">Reference proteome</keyword>
<dbReference type="Proteomes" id="UP001232148">
    <property type="component" value="Unassembled WGS sequence"/>
</dbReference>
<comment type="caution">
    <text evidence="2">The sequence shown here is derived from an EMBL/GenBank/DDBJ whole genome shotgun (WGS) entry which is preliminary data.</text>
</comment>
<keyword evidence="1" id="KW-1133">Transmembrane helix</keyword>
<feature type="transmembrane region" description="Helical" evidence="1">
    <location>
        <begin position="22"/>
        <end position="40"/>
    </location>
</feature>